<evidence type="ECO:0000256" key="13">
    <source>
        <dbReference type="HAMAP-Rule" id="MF_00184"/>
    </source>
</evidence>
<dbReference type="EC" id="6.1.1.3" evidence="13"/>
<dbReference type="Pfam" id="PF00587">
    <property type="entry name" value="tRNA-synt_2b"/>
    <property type="match status" value="1"/>
</dbReference>
<comment type="caution">
    <text evidence="13">Lacks conserved residue(s) required for the propagation of feature annotation.</text>
</comment>
<dbReference type="PANTHER" id="PTHR11451">
    <property type="entry name" value="THREONINE-TRNA LIGASE"/>
    <property type="match status" value="1"/>
</dbReference>
<evidence type="ECO:0000313" key="16">
    <source>
        <dbReference type="EMBL" id="KAA6436862.1"/>
    </source>
</evidence>
<dbReference type="FunFam" id="3.40.50.800:FF:000001">
    <property type="entry name" value="Threonine--tRNA ligase"/>
    <property type="match status" value="1"/>
</dbReference>
<dbReference type="Pfam" id="PF03129">
    <property type="entry name" value="HGTP_anticodon"/>
    <property type="match status" value="1"/>
</dbReference>
<feature type="binding site" evidence="13">
    <location>
        <position position="393"/>
    </location>
    <ligand>
        <name>Zn(2+)</name>
        <dbReference type="ChEBI" id="CHEBI:29105"/>
        <note>catalytic</note>
    </ligand>
</feature>
<keyword evidence="6 13" id="KW-0547">Nucleotide-binding</keyword>
<dbReference type="InterPro" id="IPR036621">
    <property type="entry name" value="Anticodon-bd_dom_sf"/>
</dbReference>
<dbReference type="CDD" id="cd00860">
    <property type="entry name" value="ThrRS_anticodon"/>
    <property type="match status" value="1"/>
</dbReference>
<dbReference type="SMART" id="SM00863">
    <property type="entry name" value="tRNA_SAD"/>
    <property type="match status" value="1"/>
</dbReference>
<evidence type="ECO:0000256" key="6">
    <source>
        <dbReference type="ARBA" id="ARBA00022741"/>
    </source>
</evidence>
<evidence type="ECO:0000313" key="17">
    <source>
        <dbReference type="Proteomes" id="UP000323994"/>
    </source>
</evidence>
<dbReference type="PROSITE" id="PS51880">
    <property type="entry name" value="TGS"/>
    <property type="match status" value="1"/>
</dbReference>
<evidence type="ECO:0000256" key="12">
    <source>
        <dbReference type="ARBA" id="ARBA00049515"/>
    </source>
</evidence>
<dbReference type="InterPro" id="IPR018163">
    <property type="entry name" value="Thr/Ala-tRNA-synth_IIc_edit"/>
</dbReference>
<name>A0A5M8QRQ0_9BACT</name>
<keyword evidence="3 13" id="KW-0820">tRNA-binding</keyword>
<evidence type="ECO:0000259" key="15">
    <source>
        <dbReference type="PROSITE" id="PS51880"/>
    </source>
</evidence>
<dbReference type="AlphaFoldDB" id="A0A5M8QRQ0"/>
<dbReference type="GO" id="GO:0005524">
    <property type="term" value="F:ATP binding"/>
    <property type="evidence" value="ECO:0007669"/>
    <property type="project" value="UniProtKB-UniRule"/>
</dbReference>
<keyword evidence="11 13" id="KW-0030">Aminoacyl-tRNA synthetase</keyword>
<feature type="binding site" evidence="13">
    <location>
        <position position="342"/>
    </location>
    <ligand>
        <name>Zn(2+)</name>
        <dbReference type="ChEBI" id="CHEBI:29105"/>
        <note>catalytic</note>
    </ligand>
</feature>
<dbReference type="InterPro" id="IPR004154">
    <property type="entry name" value="Anticodon-bd"/>
</dbReference>
<evidence type="ECO:0000256" key="5">
    <source>
        <dbReference type="ARBA" id="ARBA00022723"/>
    </source>
</evidence>
<dbReference type="InterPro" id="IPR047246">
    <property type="entry name" value="ThrRS_anticodon"/>
</dbReference>
<feature type="binding site" evidence="13">
    <location>
        <position position="523"/>
    </location>
    <ligand>
        <name>Zn(2+)</name>
        <dbReference type="ChEBI" id="CHEBI:29105"/>
        <note>catalytic</note>
    </ligand>
</feature>
<evidence type="ECO:0000256" key="2">
    <source>
        <dbReference type="ARBA" id="ARBA00022490"/>
    </source>
</evidence>
<feature type="domain" description="Aminoacyl-transfer RNA synthetases class-II family profile" evidence="14">
    <location>
        <begin position="247"/>
        <end position="558"/>
    </location>
</feature>
<dbReference type="NCBIfam" id="TIGR00418">
    <property type="entry name" value="thrS"/>
    <property type="match status" value="1"/>
</dbReference>
<dbReference type="InterPro" id="IPR002314">
    <property type="entry name" value="aa-tRNA-synt_IIb"/>
</dbReference>
<dbReference type="GO" id="GO:0000049">
    <property type="term" value="F:tRNA binding"/>
    <property type="evidence" value="ECO:0007669"/>
    <property type="project" value="UniProtKB-KW"/>
</dbReference>
<dbReference type="PROSITE" id="PS50862">
    <property type="entry name" value="AA_TRNA_LIGASE_II"/>
    <property type="match status" value="1"/>
</dbReference>
<dbReference type="FunFam" id="3.30.980.10:FF:000005">
    <property type="entry name" value="Threonyl-tRNA synthetase, mitochondrial"/>
    <property type="match status" value="1"/>
</dbReference>
<dbReference type="CDD" id="cd00771">
    <property type="entry name" value="ThrRS_core"/>
    <property type="match status" value="1"/>
</dbReference>
<feature type="domain" description="TGS" evidence="15">
    <location>
        <begin position="3"/>
        <end position="66"/>
    </location>
</feature>
<keyword evidence="17" id="KW-1185">Reference proteome</keyword>
<keyword evidence="9 13" id="KW-0694">RNA-binding</keyword>
<dbReference type="Gene3D" id="3.30.980.10">
    <property type="entry name" value="Threonyl-trna Synthetase, Chain A, domain 2"/>
    <property type="match status" value="1"/>
</dbReference>
<dbReference type="InterPro" id="IPR012947">
    <property type="entry name" value="tRNA_SAD"/>
</dbReference>
<evidence type="ECO:0000256" key="8">
    <source>
        <dbReference type="ARBA" id="ARBA00022840"/>
    </source>
</evidence>
<dbReference type="RefSeq" id="WP_139013624.1">
    <property type="nucleotide sequence ID" value="NZ_VBSN01000059.1"/>
</dbReference>
<evidence type="ECO:0000256" key="3">
    <source>
        <dbReference type="ARBA" id="ARBA00022555"/>
    </source>
</evidence>
<keyword evidence="4 13" id="KW-0436">Ligase</keyword>
<proteinExistence type="inferred from homology"/>
<dbReference type="GO" id="GO:0004829">
    <property type="term" value="F:threonine-tRNA ligase activity"/>
    <property type="evidence" value="ECO:0007669"/>
    <property type="project" value="UniProtKB-UniRule"/>
</dbReference>
<keyword evidence="5 13" id="KW-0479">Metal-binding</keyword>
<dbReference type="Pfam" id="PF07973">
    <property type="entry name" value="tRNA_SAD"/>
    <property type="match status" value="1"/>
</dbReference>
<dbReference type="Gene3D" id="3.30.54.20">
    <property type="match status" value="1"/>
</dbReference>
<dbReference type="CDD" id="cd01667">
    <property type="entry name" value="TGS_ThrRS"/>
    <property type="match status" value="1"/>
</dbReference>
<comment type="catalytic activity">
    <reaction evidence="12 13">
        <text>tRNA(Thr) + L-threonine + ATP = L-threonyl-tRNA(Thr) + AMP + diphosphate + H(+)</text>
        <dbReference type="Rhea" id="RHEA:24624"/>
        <dbReference type="Rhea" id="RHEA-COMP:9670"/>
        <dbReference type="Rhea" id="RHEA-COMP:9704"/>
        <dbReference type="ChEBI" id="CHEBI:15378"/>
        <dbReference type="ChEBI" id="CHEBI:30616"/>
        <dbReference type="ChEBI" id="CHEBI:33019"/>
        <dbReference type="ChEBI" id="CHEBI:57926"/>
        <dbReference type="ChEBI" id="CHEBI:78442"/>
        <dbReference type="ChEBI" id="CHEBI:78534"/>
        <dbReference type="ChEBI" id="CHEBI:456215"/>
        <dbReference type="EC" id="6.1.1.3"/>
    </reaction>
</comment>
<dbReference type="SUPFAM" id="SSF52954">
    <property type="entry name" value="Class II aaRS ABD-related"/>
    <property type="match status" value="1"/>
</dbReference>
<comment type="cofactor">
    <cofactor evidence="13">
        <name>Zn(2+)</name>
        <dbReference type="ChEBI" id="CHEBI:29105"/>
    </cofactor>
    <text evidence="13">Binds 1 zinc ion per subunit.</text>
</comment>
<reference evidence="16 17" key="1">
    <citation type="submission" date="2019-05" db="EMBL/GenBank/DDBJ databases">
        <authorList>
            <person name="Qu J.-H."/>
        </authorList>
    </citation>
    <scope>NUCLEOTIDE SEQUENCE [LARGE SCALE GENOMIC DNA]</scope>
    <source>
        <strain evidence="16 17">NS28</strain>
    </source>
</reference>
<keyword evidence="8 13" id="KW-0067">ATP-binding</keyword>
<evidence type="ECO:0000256" key="4">
    <source>
        <dbReference type="ARBA" id="ARBA00022598"/>
    </source>
</evidence>
<keyword evidence="7 13" id="KW-0862">Zinc</keyword>
<dbReference type="InterPro" id="IPR002320">
    <property type="entry name" value="Thr-tRNA-ligase_IIa"/>
</dbReference>
<gene>
    <name evidence="13 16" type="primary">thrS</name>
    <name evidence="16" type="ORF">FEM33_19240</name>
</gene>
<dbReference type="InterPro" id="IPR045864">
    <property type="entry name" value="aa-tRNA-synth_II/BPL/LPL"/>
</dbReference>
<dbReference type="GO" id="GO:0046872">
    <property type="term" value="F:metal ion binding"/>
    <property type="evidence" value="ECO:0007669"/>
    <property type="project" value="UniProtKB-KW"/>
</dbReference>
<comment type="subunit">
    <text evidence="13">Homodimer.</text>
</comment>
<dbReference type="InterPro" id="IPR004095">
    <property type="entry name" value="TGS"/>
</dbReference>
<dbReference type="InterPro" id="IPR012676">
    <property type="entry name" value="TGS-like"/>
</dbReference>
<comment type="similarity">
    <text evidence="1 13">Belongs to the class-II aminoacyl-tRNA synthetase family.</text>
</comment>
<dbReference type="FunFam" id="3.30.54.20:FF:000002">
    <property type="entry name" value="Threonine--tRNA ligase"/>
    <property type="match status" value="1"/>
</dbReference>
<dbReference type="InterPro" id="IPR006195">
    <property type="entry name" value="aa-tRNA-synth_II"/>
</dbReference>
<dbReference type="OrthoDB" id="9802304at2"/>
<keyword evidence="10 13" id="KW-0648">Protein biosynthesis</keyword>
<evidence type="ECO:0000256" key="10">
    <source>
        <dbReference type="ARBA" id="ARBA00022917"/>
    </source>
</evidence>
<dbReference type="Gene3D" id="3.10.20.30">
    <property type="match status" value="1"/>
</dbReference>
<dbReference type="PRINTS" id="PR01047">
    <property type="entry name" value="TRNASYNTHTHR"/>
</dbReference>
<dbReference type="Gene3D" id="3.40.50.800">
    <property type="entry name" value="Anticodon-binding domain"/>
    <property type="match status" value="1"/>
</dbReference>
<dbReference type="Pfam" id="PF02824">
    <property type="entry name" value="TGS"/>
    <property type="match status" value="1"/>
</dbReference>
<comment type="caution">
    <text evidence="16">The sequence shown here is derived from an EMBL/GenBank/DDBJ whole genome shotgun (WGS) entry which is preliminary data.</text>
</comment>
<dbReference type="GO" id="GO:0005737">
    <property type="term" value="C:cytoplasm"/>
    <property type="evidence" value="ECO:0007669"/>
    <property type="project" value="UniProtKB-SubCell"/>
</dbReference>
<sequence length="647" mass="74133">MKDESQVKITLPDGSERYYPKGITAHGIALSISEGLARNVIAAKVNNEVWDPTREITQDSLVKLLTWNDEDGKATFWHSSAHLLAEALEALYPGVKFGTGPSIEKGFYYDVDLGEKSLSQDDFPKIEAKMLELARQKNEYIRKPISKADAVEYFTEKGDEYKLELIDGLEDGSITLYEQGNFTDLCRGPHIPNTGFIKAVKLTNIGGAYWRNKQENKMLTRIYGITFPKQKELEEYLTLMEEAKKRDHRRLGKELELFAFSEKVGQGLPLWLPKGAMIRERLESFLKKAQSRAGYLPVVTPHIGSKDLYVTSGHWDKYGKDSFQPIKTPNIGEEYLLKPMNCPHHCEIYKTSPRSYKDLPLRFAEFGTVYRYEQSGELHGLTRVRGFTQDDAHIFCRPDQVKEEFIRVIDLVLYVFKSLGFEDYSAQISLRDPNDKQKYIGRDEDWERAESAIIEAAAERNLSTVTELGEAAFYGPKLDFMVRDALGRKWQLGTIQVDYQLPQRFNLEYTGSDNQKHRPVMIHRAPFGSMERFIAILIENTAGQFPLWLSPDQIAILPISEKFAEYAEDVFFQLQDHDIRGFVDHRDEKIGRKIRDAEVTKVPFMLVVGEKEMAEGKLSVRRKGEGDLGSMTVEEFTNYFKKEASIS</sequence>
<dbReference type="SUPFAM" id="SSF55681">
    <property type="entry name" value="Class II aaRS and biotin synthetases"/>
    <property type="match status" value="1"/>
</dbReference>
<accession>A0A5M8QRQ0</accession>
<dbReference type="PANTHER" id="PTHR11451:SF44">
    <property type="entry name" value="THREONINE--TRNA LIGASE, CHLOROPLASTIC_MITOCHONDRIAL 2"/>
    <property type="match status" value="1"/>
</dbReference>
<organism evidence="16 17">
    <name type="scientific">Dyadobacter flavalbus</name>
    <dbReference type="NCBI Taxonomy" id="2579942"/>
    <lineage>
        <taxon>Bacteria</taxon>
        <taxon>Pseudomonadati</taxon>
        <taxon>Bacteroidota</taxon>
        <taxon>Cytophagia</taxon>
        <taxon>Cytophagales</taxon>
        <taxon>Spirosomataceae</taxon>
        <taxon>Dyadobacter</taxon>
    </lineage>
</organism>
<dbReference type="Gene3D" id="3.30.930.10">
    <property type="entry name" value="Bira Bifunctional Protein, Domain 2"/>
    <property type="match status" value="1"/>
</dbReference>
<dbReference type="HAMAP" id="MF_00184">
    <property type="entry name" value="Thr_tRNA_synth"/>
    <property type="match status" value="1"/>
</dbReference>
<evidence type="ECO:0000259" key="14">
    <source>
        <dbReference type="PROSITE" id="PS50862"/>
    </source>
</evidence>
<dbReference type="SUPFAM" id="SSF81271">
    <property type="entry name" value="TGS-like"/>
    <property type="match status" value="1"/>
</dbReference>
<evidence type="ECO:0000256" key="9">
    <source>
        <dbReference type="ARBA" id="ARBA00022884"/>
    </source>
</evidence>
<evidence type="ECO:0000256" key="11">
    <source>
        <dbReference type="ARBA" id="ARBA00023146"/>
    </source>
</evidence>
<evidence type="ECO:0000256" key="7">
    <source>
        <dbReference type="ARBA" id="ARBA00022833"/>
    </source>
</evidence>
<dbReference type="EMBL" id="VBSN01000059">
    <property type="protein sequence ID" value="KAA6436862.1"/>
    <property type="molecule type" value="Genomic_DNA"/>
</dbReference>
<dbReference type="InterPro" id="IPR012675">
    <property type="entry name" value="Beta-grasp_dom_sf"/>
</dbReference>
<keyword evidence="2 13" id="KW-0963">Cytoplasm</keyword>
<comment type="subcellular location">
    <subcellularLocation>
        <location evidence="13">Cytoplasm</location>
    </subcellularLocation>
</comment>
<protein>
    <recommendedName>
        <fullName evidence="13">Threonine--tRNA ligase</fullName>
        <ecNumber evidence="13">6.1.1.3</ecNumber>
    </recommendedName>
    <alternativeName>
        <fullName evidence="13">Threonyl-tRNA synthetase</fullName>
        <shortName evidence="13">ThrRS</shortName>
    </alternativeName>
</protein>
<dbReference type="GO" id="GO:0006435">
    <property type="term" value="P:threonyl-tRNA aminoacylation"/>
    <property type="evidence" value="ECO:0007669"/>
    <property type="project" value="UniProtKB-UniRule"/>
</dbReference>
<dbReference type="FunFam" id="3.30.930.10:FF:000002">
    <property type="entry name" value="Threonine--tRNA ligase"/>
    <property type="match status" value="1"/>
</dbReference>
<dbReference type="InterPro" id="IPR033728">
    <property type="entry name" value="ThrRS_core"/>
</dbReference>
<dbReference type="SUPFAM" id="SSF55186">
    <property type="entry name" value="ThrRS/AlaRS common domain"/>
    <property type="match status" value="1"/>
</dbReference>
<evidence type="ECO:0000256" key="1">
    <source>
        <dbReference type="ARBA" id="ARBA00008226"/>
    </source>
</evidence>
<dbReference type="Proteomes" id="UP000323994">
    <property type="component" value="Unassembled WGS sequence"/>
</dbReference>